<evidence type="ECO:0000313" key="2">
    <source>
        <dbReference type="Proteomes" id="UP000664480"/>
    </source>
</evidence>
<organism evidence="1 2">
    <name type="scientific">Algoriphagus pacificus</name>
    <dbReference type="NCBI Taxonomy" id="2811234"/>
    <lineage>
        <taxon>Bacteria</taxon>
        <taxon>Pseudomonadati</taxon>
        <taxon>Bacteroidota</taxon>
        <taxon>Cytophagia</taxon>
        <taxon>Cytophagales</taxon>
        <taxon>Cyclobacteriaceae</taxon>
        <taxon>Algoriphagus</taxon>
    </lineage>
</organism>
<proteinExistence type="predicted"/>
<comment type="caution">
    <text evidence="1">The sequence shown here is derived from an EMBL/GenBank/DDBJ whole genome shotgun (WGS) entry which is preliminary data.</text>
</comment>
<dbReference type="RefSeq" id="WP_206586690.1">
    <property type="nucleotide sequence ID" value="NZ_JAFKCU010000002.1"/>
</dbReference>
<protein>
    <submittedName>
        <fullName evidence="1">Uncharacterized protein</fullName>
    </submittedName>
</protein>
<sequence>MRSYFFLVFWLIGFSVLAQNTVLPTGPFIRIYNAEGKKIGKGRVITVSDSVLTFGSDYRGISLPIQNIHTIKTKHSKGHLPLVLGISGFVAGATIAGINYNEDAILFGRGFEMIGTGFIGALGTSSIGAIISGARKEEVFIVDGDIEKVNKMISELGINQSSNQKE</sequence>
<gene>
    <name evidence="1" type="ORF">J0A69_11480</name>
</gene>
<dbReference type="EMBL" id="JAFKCU010000002">
    <property type="protein sequence ID" value="MBN7816056.1"/>
    <property type="molecule type" value="Genomic_DNA"/>
</dbReference>
<reference evidence="1 2" key="1">
    <citation type="submission" date="2021-03" db="EMBL/GenBank/DDBJ databases">
        <title>novel species isolated from a fishpond in China.</title>
        <authorList>
            <person name="Lu H."/>
            <person name="Cai Z."/>
        </authorList>
    </citation>
    <scope>NUCLEOTIDE SEQUENCE [LARGE SCALE GENOMIC DNA]</scope>
    <source>
        <strain evidence="1 2">YJ13C</strain>
    </source>
</reference>
<dbReference type="Proteomes" id="UP000664480">
    <property type="component" value="Unassembled WGS sequence"/>
</dbReference>
<name>A0ABS3CHR6_9BACT</name>
<accession>A0ABS3CHR6</accession>
<evidence type="ECO:0000313" key="1">
    <source>
        <dbReference type="EMBL" id="MBN7816056.1"/>
    </source>
</evidence>
<keyword evidence="2" id="KW-1185">Reference proteome</keyword>